<dbReference type="RefSeq" id="WP_078754544.1">
    <property type="nucleotide sequence ID" value="NZ_FUXU01000120.1"/>
</dbReference>
<evidence type="ECO:0000313" key="3">
    <source>
        <dbReference type="Proteomes" id="UP000190162"/>
    </source>
</evidence>
<proteinExistence type="predicted"/>
<organism evidence="2 3">
    <name type="scientific">Enterovibrio nigricans DSM 22720</name>
    <dbReference type="NCBI Taxonomy" id="1121868"/>
    <lineage>
        <taxon>Bacteria</taxon>
        <taxon>Pseudomonadati</taxon>
        <taxon>Pseudomonadota</taxon>
        <taxon>Gammaproteobacteria</taxon>
        <taxon>Vibrionales</taxon>
        <taxon>Vibrionaceae</taxon>
        <taxon>Enterovibrio</taxon>
    </lineage>
</organism>
<feature type="compositionally biased region" description="Low complexity" evidence="1">
    <location>
        <begin position="16"/>
        <end position="25"/>
    </location>
</feature>
<evidence type="ECO:0000256" key="1">
    <source>
        <dbReference type="SAM" id="MobiDB-lite"/>
    </source>
</evidence>
<feature type="compositionally biased region" description="Basic and acidic residues" evidence="1">
    <location>
        <begin position="37"/>
        <end position="55"/>
    </location>
</feature>
<reference evidence="3" key="1">
    <citation type="submission" date="2017-02" db="EMBL/GenBank/DDBJ databases">
        <authorList>
            <person name="Varghese N."/>
            <person name="Submissions S."/>
        </authorList>
    </citation>
    <scope>NUCLEOTIDE SEQUENCE [LARGE SCALE GENOMIC DNA]</scope>
    <source>
        <strain evidence="3">DSM 22720</strain>
    </source>
</reference>
<gene>
    <name evidence="2" type="ORF">SAMN02745132_04488</name>
</gene>
<keyword evidence="3" id="KW-1185">Reference proteome</keyword>
<sequence>MTETHTTKGATPPPFSLDDTTFSDDLLADIEALEPSQPKESDDTKDKDSQRHDASSHALTGNKGELAANGLVDLIEVSLKSFVVKDFTLSPERKTLIVDNFTPFFNKYDGTVVNLFGRYKEEAQAVFALSILAFSVWVCIKEAKAQTQPNPEQRDSDTPTVNSKPSRRTKQTKDSAEHGDKQ</sequence>
<accession>A0A1T4VXG9</accession>
<evidence type="ECO:0000313" key="2">
    <source>
        <dbReference type="EMBL" id="SKA69696.1"/>
    </source>
</evidence>
<name>A0A1T4VXG9_9GAMM</name>
<feature type="region of interest" description="Disordered" evidence="1">
    <location>
        <begin position="145"/>
        <end position="182"/>
    </location>
</feature>
<feature type="compositionally biased region" description="Basic and acidic residues" evidence="1">
    <location>
        <begin position="171"/>
        <end position="182"/>
    </location>
</feature>
<feature type="region of interest" description="Disordered" evidence="1">
    <location>
        <begin position="1"/>
        <end position="61"/>
    </location>
</feature>
<dbReference type="AlphaFoldDB" id="A0A1T4VXG9"/>
<dbReference type="EMBL" id="FUXU01000120">
    <property type="protein sequence ID" value="SKA69696.1"/>
    <property type="molecule type" value="Genomic_DNA"/>
</dbReference>
<protein>
    <submittedName>
        <fullName evidence="2">Uncharacterized protein</fullName>
    </submittedName>
</protein>
<dbReference type="OrthoDB" id="5876939at2"/>
<dbReference type="Proteomes" id="UP000190162">
    <property type="component" value="Unassembled WGS sequence"/>
</dbReference>